<comment type="caution">
    <text evidence="2">The sequence shown here is derived from an EMBL/GenBank/DDBJ whole genome shotgun (WGS) entry which is preliminary data.</text>
</comment>
<sequence length="318" mass="35909">MITEAADIEASRDEAQTEVVDIEEPSDCMTVEANDVEIFVVLLFAGVQHIESIFRDILKVSWAELCSLVEDKSYETLLAEEEGIMASFQTLKTFSRQDLSSQDEELTAVFSKARHVRDAQCSVVLPEVHDRLAAIRTASAESSSKLHHEIEAISNVHTTLQQFEERAARLRQKLTELDIYVENLRRKVTVRESVITGLEAEQAEFVLQTASLEESIEKGRESRVEQLDDSGRPLLRSSCFLAGDTYSTGFPVVFPQCLFIYEEVHSQVYDFFEGSSPLWVTSYMNSTFRLWRLKGFLDCSAGTSSSVMFTRNEEATLS</sequence>
<keyword evidence="1" id="KW-0175">Coiled coil</keyword>
<gene>
    <name evidence="2" type="ORF">LIER_29454</name>
</gene>
<organism evidence="2 3">
    <name type="scientific">Lithospermum erythrorhizon</name>
    <name type="common">Purple gromwell</name>
    <name type="synonym">Lithospermum officinale var. erythrorhizon</name>
    <dbReference type="NCBI Taxonomy" id="34254"/>
    <lineage>
        <taxon>Eukaryota</taxon>
        <taxon>Viridiplantae</taxon>
        <taxon>Streptophyta</taxon>
        <taxon>Embryophyta</taxon>
        <taxon>Tracheophyta</taxon>
        <taxon>Spermatophyta</taxon>
        <taxon>Magnoliopsida</taxon>
        <taxon>eudicotyledons</taxon>
        <taxon>Gunneridae</taxon>
        <taxon>Pentapetalae</taxon>
        <taxon>asterids</taxon>
        <taxon>lamiids</taxon>
        <taxon>Boraginales</taxon>
        <taxon>Boraginaceae</taxon>
        <taxon>Boraginoideae</taxon>
        <taxon>Lithospermeae</taxon>
        <taxon>Lithospermum</taxon>
    </lineage>
</organism>
<feature type="coiled-coil region" evidence="1">
    <location>
        <begin position="153"/>
        <end position="187"/>
    </location>
</feature>
<keyword evidence="3" id="KW-1185">Reference proteome</keyword>
<evidence type="ECO:0000313" key="3">
    <source>
        <dbReference type="Proteomes" id="UP001454036"/>
    </source>
</evidence>
<name>A0AAV3RKT0_LITER</name>
<accession>A0AAV3RKT0</accession>
<protein>
    <submittedName>
        <fullName evidence="2">Uncharacterized protein</fullName>
    </submittedName>
</protein>
<dbReference type="AlphaFoldDB" id="A0AAV3RKT0"/>
<proteinExistence type="predicted"/>
<evidence type="ECO:0000313" key="2">
    <source>
        <dbReference type="EMBL" id="GAA0176469.1"/>
    </source>
</evidence>
<dbReference type="EMBL" id="BAABME010010156">
    <property type="protein sequence ID" value="GAA0176469.1"/>
    <property type="molecule type" value="Genomic_DNA"/>
</dbReference>
<dbReference type="Proteomes" id="UP001454036">
    <property type="component" value="Unassembled WGS sequence"/>
</dbReference>
<reference evidence="2 3" key="1">
    <citation type="submission" date="2024-01" db="EMBL/GenBank/DDBJ databases">
        <title>The complete chloroplast genome sequence of Lithospermum erythrorhizon: insights into the phylogenetic relationship among Boraginaceae species and the maternal lineages of purple gromwells.</title>
        <authorList>
            <person name="Okada T."/>
            <person name="Watanabe K."/>
        </authorList>
    </citation>
    <scope>NUCLEOTIDE SEQUENCE [LARGE SCALE GENOMIC DNA]</scope>
</reference>
<evidence type="ECO:0000256" key="1">
    <source>
        <dbReference type="SAM" id="Coils"/>
    </source>
</evidence>